<dbReference type="InterPro" id="IPR039425">
    <property type="entry name" value="RNA_pol_sigma-70-like"/>
</dbReference>
<dbReference type="NCBIfam" id="TIGR02937">
    <property type="entry name" value="sigma70-ECF"/>
    <property type="match status" value="1"/>
</dbReference>
<dbReference type="EMBL" id="JACOOH010000007">
    <property type="protein sequence ID" value="MBC5622674.1"/>
    <property type="molecule type" value="Genomic_DNA"/>
</dbReference>
<keyword evidence="2" id="KW-0805">Transcription regulation</keyword>
<dbReference type="RefSeq" id="WP_186977480.1">
    <property type="nucleotide sequence ID" value="NZ_JACOOH010000007.1"/>
</dbReference>
<dbReference type="InterPro" id="IPR014284">
    <property type="entry name" value="RNA_pol_sigma-70_dom"/>
</dbReference>
<dbReference type="Gene3D" id="1.10.10.10">
    <property type="entry name" value="Winged helix-like DNA-binding domain superfamily/Winged helix DNA-binding domain"/>
    <property type="match status" value="1"/>
</dbReference>
<reference evidence="7 8" key="1">
    <citation type="submission" date="2020-08" db="EMBL/GenBank/DDBJ databases">
        <title>Genome public.</title>
        <authorList>
            <person name="Liu C."/>
            <person name="Sun Q."/>
        </authorList>
    </citation>
    <scope>NUCLEOTIDE SEQUENCE [LARGE SCALE GENOMIC DNA]</scope>
    <source>
        <strain evidence="7 8">NSJ-56</strain>
    </source>
</reference>
<comment type="similarity">
    <text evidence="1">Belongs to the sigma-70 factor family. ECF subfamily.</text>
</comment>
<dbReference type="InterPro" id="IPR007627">
    <property type="entry name" value="RNA_pol_sigma70_r2"/>
</dbReference>
<protein>
    <submittedName>
        <fullName evidence="7">Sigma-70 family RNA polymerase sigma factor</fullName>
    </submittedName>
</protein>
<dbReference type="Gene3D" id="1.10.1740.10">
    <property type="match status" value="1"/>
</dbReference>
<dbReference type="InterPro" id="IPR036388">
    <property type="entry name" value="WH-like_DNA-bd_sf"/>
</dbReference>
<organism evidence="7 8">
    <name type="scientific">Butyricimonas hominis</name>
    <dbReference type="NCBI Taxonomy" id="2763032"/>
    <lineage>
        <taxon>Bacteria</taxon>
        <taxon>Pseudomonadati</taxon>
        <taxon>Bacteroidota</taxon>
        <taxon>Bacteroidia</taxon>
        <taxon>Bacteroidales</taxon>
        <taxon>Odoribacteraceae</taxon>
        <taxon>Butyricimonas</taxon>
    </lineage>
</organism>
<evidence type="ECO:0000259" key="6">
    <source>
        <dbReference type="Pfam" id="PF08281"/>
    </source>
</evidence>
<name>A0ABR7D425_9BACT</name>
<evidence type="ECO:0000313" key="7">
    <source>
        <dbReference type="EMBL" id="MBC5622674.1"/>
    </source>
</evidence>
<comment type="caution">
    <text evidence="7">The sequence shown here is derived from an EMBL/GenBank/DDBJ whole genome shotgun (WGS) entry which is preliminary data.</text>
</comment>
<sequence>MEINILRDLNQGKEKALKEVYRLFFHALCAFGSRFVKDDAAVADIVQEVFIKVWARREDFEAIYSLRSFMYLSVRNACLNYNRDRARVKKISLNDTVPETFVEEDDCFVIEEELHRRIRNEVERLPEAMKKVFNLTLLDMSISEIAEVLEVSENTVRNQRARAREILRARLKDKIFLLFLFYFVDVNHIN</sequence>
<proteinExistence type="inferred from homology"/>
<dbReference type="PANTHER" id="PTHR43133:SF46">
    <property type="entry name" value="RNA POLYMERASE SIGMA-70 FACTOR ECF SUBFAMILY"/>
    <property type="match status" value="1"/>
</dbReference>
<dbReference type="Proteomes" id="UP000646484">
    <property type="component" value="Unassembled WGS sequence"/>
</dbReference>
<evidence type="ECO:0000259" key="5">
    <source>
        <dbReference type="Pfam" id="PF04542"/>
    </source>
</evidence>
<keyword evidence="3" id="KW-0731">Sigma factor</keyword>
<evidence type="ECO:0000256" key="1">
    <source>
        <dbReference type="ARBA" id="ARBA00010641"/>
    </source>
</evidence>
<dbReference type="PANTHER" id="PTHR43133">
    <property type="entry name" value="RNA POLYMERASE ECF-TYPE SIGMA FACTO"/>
    <property type="match status" value="1"/>
</dbReference>
<dbReference type="InterPro" id="IPR013324">
    <property type="entry name" value="RNA_pol_sigma_r3/r4-like"/>
</dbReference>
<dbReference type="InterPro" id="IPR013325">
    <property type="entry name" value="RNA_pol_sigma_r2"/>
</dbReference>
<evidence type="ECO:0000313" key="8">
    <source>
        <dbReference type="Proteomes" id="UP000646484"/>
    </source>
</evidence>
<feature type="domain" description="RNA polymerase sigma-70 region 2" evidence="5">
    <location>
        <begin position="27"/>
        <end position="87"/>
    </location>
</feature>
<evidence type="ECO:0000256" key="4">
    <source>
        <dbReference type="ARBA" id="ARBA00023163"/>
    </source>
</evidence>
<dbReference type="SUPFAM" id="SSF88659">
    <property type="entry name" value="Sigma3 and sigma4 domains of RNA polymerase sigma factors"/>
    <property type="match status" value="1"/>
</dbReference>
<dbReference type="InterPro" id="IPR013249">
    <property type="entry name" value="RNA_pol_sigma70_r4_t2"/>
</dbReference>
<dbReference type="Pfam" id="PF08281">
    <property type="entry name" value="Sigma70_r4_2"/>
    <property type="match status" value="1"/>
</dbReference>
<evidence type="ECO:0000256" key="2">
    <source>
        <dbReference type="ARBA" id="ARBA00023015"/>
    </source>
</evidence>
<dbReference type="Pfam" id="PF04542">
    <property type="entry name" value="Sigma70_r2"/>
    <property type="match status" value="1"/>
</dbReference>
<feature type="domain" description="RNA polymerase sigma factor 70 region 4 type 2" evidence="6">
    <location>
        <begin position="116"/>
        <end position="165"/>
    </location>
</feature>
<keyword evidence="4" id="KW-0804">Transcription</keyword>
<dbReference type="SUPFAM" id="SSF88946">
    <property type="entry name" value="Sigma2 domain of RNA polymerase sigma factors"/>
    <property type="match status" value="1"/>
</dbReference>
<keyword evidence="8" id="KW-1185">Reference proteome</keyword>
<evidence type="ECO:0000256" key="3">
    <source>
        <dbReference type="ARBA" id="ARBA00023082"/>
    </source>
</evidence>
<gene>
    <name evidence="7" type="ORF">H8S64_16395</name>
</gene>
<accession>A0ABR7D425</accession>